<gene>
    <name evidence="1" type="ORF">OTU49_000164</name>
</gene>
<dbReference type="Proteomes" id="UP001445076">
    <property type="component" value="Unassembled WGS sequence"/>
</dbReference>
<evidence type="ECO:0000313" key="1">
    <source>
        <dbReference type="EMBL" id="KAK8745389.1"/>
    </source>
</evidence>
<comment type="caution">
    <text evidence="1">The sequence shown here is derived from an EMBL/GenBank/DDBJ whole genome shotgun (WGS) entry which is preliminary data.</text>
</comment>
<sequence>THQVLIHHKGPLPTHLDLGVWGRFKTQPYLSSPLQCFHCQGFNHIAATCQWEKKCGVCSKAHDSKDCIAILKQPTGEALRPEPKCINCSKRHHAGTGAVL</sequence>
<reference evidence="1 2" key="1">
    <citation type="journal article" date="2024" name="BMC Genomics">
        <title>Genome assembly of redclaw crayfish (Cherax quadricarinatus) provides insights into its immune adaptation and hypoxia tolerance.</title>
        <authorList>
            <person name="Liu Z."/>
            <person name="Zheng J."/>
            <person name="Li H."/>
            <person name="Fang K."/>
            <person name="Wang S."/>
            <person name="He J."/>
            <person name="Zhou D."/>
            <person name="Weng S."/>
            <person name="Chi M."/>
            <person name="Gu Z."/>
            <person name="He J."/>
            <person name="Li F."/>
            <person name="Wang M."/>
        </authorList>
    </citation>
    <scope>NUCLEOTIDE SEQUENCE [LARGE SCALE GENOMIC DNA]</scope>
    <source>
        <strain evidence="1">ZL_2023a</strain>
    </source>
</reference>
<feature type="non-terminal residue" evidence="1">
    <location>
        <position position="1"/>
    </location>
</feature>
<dbReference type="AlphaFoldDB" id="A0AAW0XY37"/>
<dbReference type="EMBL" id="JARKIK010000019">
    <property type="protein sequence ID" value="KAK8745389.1"/>
    <property type="molecule type" value="Genomic_DNA"/>
</dbReference>
<proteinExistence type="predicted"/>
<protein>
    <submittedName>
        <fullName evidence="1">Uncharacterized protein</fullName>
    </submittedName>
</protein>
<evidence type="ECO:0000313" key="2">
    <source>
        <dbReference type="Proteomes" id="UP001445076"/>
    </source>
</evidence>
<name>A0AAW0XY37_CHEQU</name>
<accession>A0AAW0XY37</accession>
<organism evidence="1 2">
    <name type="scientific">Cherax quadricarinatus</name>
    <name type="common">Australian red claw crayfish</name>
    <dbReference type="NCBI Taxonomy" id="27406"/>
    <lineage>
        <taxon>Eukaryota</taxon>
        <taxon>Metazoa</taxon>
        <taxon>Ecdysozoa</taxon>
        <taxon>Arthropoda</taxon>
        <taxon>Crustacea</taxon>
        <taxon>Multicrustacea</taxon>
        <taxon>Malacostraca</taxon>
        <taxon>Eumalacostraca</taxon>
        <taxon>Eucarida</taxon>
        <taxon>Decapoda</taxon>
        <taxon>Pleocyemata</taxon>
        <taxon>Astacidea</taxon>
        <taxon>Parastacoidea</taxon>
        <taxon>Parastacidae</taxon>
        <taxon>Cherax</taxon>
    </lineage>
</organism>
<keyword evidence="2" id="KW-1185">Reference proteome</keyword>